<comment type="caution">
    <text evidence="1">The sequence shown here is derived from an EMBL/GenBank/DDBJ whole genome shotgun (WGS) entry which is preliminary data.</text>
</comment>
<dbReference type="RefSeq" id="WP_377172730.1">
    <property type="nucleotide sequence ID" value="NZ_JBHTJC010000005.1"/>
</dbReference>
<proteinExistence type="predicted"/>
<protein>
    <submittedName>
        <fullName evidence="1">MarR family transcriptional regulator</fullName>
    </submittedName>
</protein>
<organism evidence="1 2">
    <name type="scientific">Roseovarius aquimarinus</name>
    <dbReference type="NCBI Taxonomy" id="1229156"/>
    <lineage>
        <taxon>Bacteria</taxon>
        <taxon>Pseudomonadati</taxon>
        <taxon>Pseudomonadota</taxon>
        <taxon>Alphaproteobacteria</taxon>
        <taxon>Rhodobacterales</taxon>
        <taxon>Roseobacteraceae</taxon>
        <taxon>Roseovarius</taxon>
    </lineage>
</organism>
<sequence length="97" mass="10946">MTTLSSIARLRSAMLQMERDLGLSDLSHSERDVLYAFHNVASTYGNDEISSDAVKQQLRVTGMKHATFHRALRKLLDLGLVLHAEDSRAKFYKLPSN</sequence>
<dbReference type="SUPFAM" id="SSF46785">
    <property type="entry name" value="Winged helix' DNA-binding domain"/>
    <property type="match status" value="1"/>
</dbReference>
<dbReference type="EMBL" id="JBIHMM010000001">
    <property type="protein sequence ID" value="MFH0253646.1"/>
    <property type="molecule type" value="Genomic_DNA"/>
</dbReference>
<keyword evidence="2" id="KW-1185">Reference proteome</keyword>
<dbReference type="InterPro" id="IPR036390">
    <property type="entry name" value="WH_DNA-bd_sf"/>
</dbReference>
<name>A0ABW7I669_9RHOB</name>
<accession>A0ABW7I669</accession>
<gene>
    <name evidence="1" type="ORF">ACGRVM_07065</name>
</gene>
<dbReference type="Proteomes" id="UP001607157">
    <property type="component" value="Unassembled WGS sequence"/>
</dbReference>
<evidence type="ECO:0000313" key="2">
    <source>
        <dbReference type="Proteomes" id="UP001607157"/>
    </source>
</evidence>
<evidence type="ECO:0000313" key="1">
    <source>
        <dbReference type="EMBL" id="MFH0253646.1"/>
    </source>
</evidence>
<reference evidence="1 2" key="1">
    <citation type="submission" date="2024-10" db="EMBL/GenBank/DDBJ databases">
        <authorList>
            <person name="Yang X.-N."/>
        </authorList>
    </citation>
    <scope>NUCLEOTIDE SEQUENCE [LARGE SCALE GENOMIC DNA]</scope>
    <source>
        <strain evidence="1 2">CAU 1059</strain>
    </source>
</reference>